<evidence type="ECO:0000259" key="3">
    <source>
        <dbReference type="Pfam" id="PF03061"/>
    </source>
</evidence>
<organism evidence="4 5">
    <name type="scientific">Nocardia nova</name>
    <dbReference type="NCBI Taxonomy" id="37330"/>
    <lineage>
        <taxon>Bacteria</taxon>
        <taxon>Bacillati</taxon>
        <taxon>Actinomycetota</taxon>
        <taxon>Actinomycetes</taxon>
        <taxon>Mycobacteriales</taxon>
        <taxon>Nocardiaceae</taxon>
        <taxon>Nocardia</taxon>
    </lineage>
</organism>
<dbReference type="EMBL" id="PSZC01000002">
    <property type="protein sequence ID" value="PPJ39547.1"/>
    <property type="molecule type" value="Genomic_DNA"/>
</dbReference>
<dbReference type="Pfam" id="PF03061">
    <property type="entry name" value="4HBT"/>
    <property type="match status" value="1"/>
</dbReference>
<dbReference type="SUPFAM" id="SSF54637">
    <property type="entry name" value="Thioesterase/thiol ester dehydrase-isomerase"/>
    <property type="match status" value="1"/>
</dbReference>
<protein>
    <submittedName>
        <fullName evidence="4">PaaI family thioesterase</fullName>
    </submittedName>
</protein>
<sequence length="147" mass="16106">MPDTANDARNRERHGRSMRYIFSRVPLTAELGIELVDWSTPDTVTTRMAYSKLVDNGSGTPHGGAIATLIDTTGSAAVWNGHDHERGIRGMTVSMTINYIAAAREEVVVATGRCVRRARELNFCQVVVTTDSGRIIADGSLIYRIAR</sequence>
<comment type="caution">
    <text evidence="4">The sequence shown here is derived from an EMBL/GenBank/DDBJ whole genome shotgun (WGS) entry which is preliminary data.</text>
</comment>
<comment type="similarity">
    <text evidence="1">Belongs to the thioesterase PaaI family.</text>
</comment>
<proteinExistence type="inferred from homology"/>
<dbReference type="CDD" id="cd03443">
    <property type="entry name" value="PaaI_thioesterase"/>
    <property type="match status" value="1"/>
</dbReference>
<dbReference type="PANTHER" id="PTHR21660">
    <property type="entry name" value="THIOESTERASE SUPERFAMILY MEMBER-RELATED"/>
    <property type="match status" value="1"/>
</dbReference>
<evidence type="ECO:0000256" key="2">
    <source>
        <dbReference type="ARBA" id="ARBA00022801"/>
    </source>
</evidence>
<dbReference type="NCBIfam" id="TIGR00369">
    <property type="entry name" value="unchar_dom_1"/>
    <property type="match status" value="1"/>
</dbReference>
<accession>A0A2S6AWB9</accession>
<evidence type="ECO:0000256" key="1">
    <source>
        <dbReference type="ARBA" id="ARBA00008324"/>
    </source>
</evidence>
<dbReference type="Gene3D" id="3.10.129.10">
    <property type="entry name" value="Hotdog Thioesterase"/>
    <property type="match status" value="1"/>
</dbReference>
<dbReference type="InterPro" id="IPR039298">
    <property type="entry name" value="ACOT13"/>
</dbReference>
<dbReference type="InterPro" id="IPR029069">
    <property type="entry name" value="HotDog_dom_sf"/>
</dbReference>
<dbReference type="InterPro" id="IPR006683">
    <property type="entry name" value="Thioestr_dom"/>
</dbReference>
<dbReference type="InterPro" id="IPR003736">
    <property type="entry name" value="PAAI_dom"/>
</dbReference>
<dbReference type="AlphaFoldDB" id="A0A2S6AWB9"/>
<reference evidence="4 5" key="1">
    <citation type="submission" date="2018-02" db="EMBL/GenBank/DDBJ databases">
        <title>8 Nocardia nova and 1 Nocardia cyriacigeorgica strain used for evolution to TMP-SMX.</title>
        <authorList>
            <person name="Mehta H."/>
            <person name="Weng J."/>
            <person name="Shamoo Y."/>
        </authorList>
    </citation>
    <scope>NUCLEOTIDE SEQUENCE [LARGE SCALE GENOMIC DNA]</scope>
    <source>
        <strain evidence="4 5">MDA3139</strain>
    </source>
</reference>
<gene>
    <name evidence="4" type="ORF">C5E45_03560</name>
</gene>
<dbReference type="PANTHER" id="PTHR21660:SF1">
    <property type="entry name" value="ACYL-COENZYME A THIOESTERASE 13"/>
    <property type="match status" value="1"/>
</dbReference>
<dbReference type="OrthoDB" id="4717506at2"/>
<dbReference type="Proteomes" id="UP000239874">
    <property type="component" value="Unassembled WGS sequence"/>
</dbReference>
<keyword evidence="2" id="KW-0378">Hydrolase</keyword>
<evidence type="ECO:0000313" key="5">
    <source>
        <dbReference type="Proteomes" id="UP000239874"/>
    </source>
</evidence>
<dbReference type="GO" id="GO:0047617">
    <property type="term" value="F:fatty acyl-CoA hydrolase activity"/>
    <property type="evidence" value="ECO:0007669"/>
    <property type="project" value="InterPro"/>
</dbReference>
<evidence type="ECO:0000313" key="4">
    <source>
        <dbReference type="EMBL" id="PPJ39547.1"/>
    </source>
</evidence>
<feature type="domain" description="Thioesterase" evidence="3">
    <location>
        <begin position="59"/>
        <end position="135"/>
    </location>
</feature>
<name>A0A2S6AWB9_9NOCA</name>